<feature type="compositionally biased region" description="Gly residues" evidence="1">
    <location>
        <begin position="48"/>
        <end position="59"/>
    </location>
</feature>
<protein>
    <submittedName>
        <fullName evidence="2">Uncharacterized protein</fullName>
    </submittedName>
</protein>
<reference evidence="2" key="1">
    <citation type="submission" date="2018-04" db="EMBL/GenBank/DDBJ databases">
        <title>WGS assembly of Panicum hallii.</title>
        <authorList>
            <person name="Lovell J."/>
            <person name="Jenkins J."/>
            <person name="Lowry D."/>
            <person name="Mamidi S."/>
            <person name="Sreedasyam A."/>
            <person name="Weng X."/>
            <person name="Barry K."/>
            <person name="Bonette J."/>
            <person name="Campitelli B."/>
            <person name="Daum C."/>
            <person name="Gordon S."/>
            <person name="Gould B."/>
            <person name="Lipzen A."/>
            <person name="Macqueen A."/>
            <person name="Palacio-Mejia J."/>
            <person name="Plott C."/>
            <person name="Shakirov E."/>
            <person name="Shu S."/>
            <person name="Yoshinaga Y."/>
            <person name="Zane M."/>
            <person name="Rokhsar D."/>
            <person name="Grimwood J."/>
            <person name="Schmutz J."/>
            <person name="Juenger T."/>
        </authorList>
    </citation>
    <scope>NUCLEOTIDE SEQUENCE [LARGE SCALE GENOMIC DNA]</scope>
    <source>
        <strain evidence="2">FIL2</strain>
    </source>
</reference>
<sequence>MEDIDHHAMVMMLELRRQAHRSPPMAACRLRLLRWRLARRQSGSPPVEGGGCRRLGGSGRSEACDPDADAAIDGGWWRGDGVSGSSGRDPKCGIGGYSANSRYVFYKSTTILDCDQ</sequence>
<gene>
    <name evidence="2" type="ORF">PAHAL_7G186700</name>
</gene>
<dbReference type="Gramene" id="PAN38646">
    <property type="protein sequence ID" value="PAN38646"/>
    <property type="gene ID" value="PAHAL_7G186700"/>
</dbReference>
<evidence type="ECO:0000313" key="2">
    <source>
        <dbReference type="EMBL" id="PAN38646.1"/>
    </source>
</evidence>
<evidence type="ECO:0000256" key="1">
    <source>
        <dbReference type="SAM" id="MobiDB-lite"/>
    </source>
</evidence>
<dbReference type="AlphaFoldDB" id="A0A2S3I7J9"/>
<feature type="region of interest" description="Disordered" evidence="1">
    <location>
        <begin position="41"/>
        <end position="67"/>
    </location>
</feature>
<dbReference type="EMBL" id="CM008052">
    <property type="protein sequence ID" value="PAN38646.1"/>
    <property type="molecule type" value="Genomic_DNA"/>
</dbReference>
<name>A0A2S3I7J9_9POAL</name>
<proteinExistence type="predicted"/>
<organism evidence="2">
    <name type="scientific">Panicum hallii</name>
    <dbReference type="NCBI Taxonomy" id="206008"/>
    <lineage>
        <taxon>Eukaryota</taxon>
        <taxon>Viridiplantae</taxon>
        <taxon>Streptophyta</taxon>
        <taxon>Embryophyta</taxon>
        <taxon>Tracheophyta</taxon>
        <taxon>Spermatophyta</taxon>
        <taxon>Magnoliopsida</taxon>
        <taxon>Liliopsida</taxon>
        <taxon>Poales</taxon>
        <taxon>Poaceae</taxon>
        <taxon>PACMAD clade</taxon>
        <taxon>Panicoideae</taxon>
        <taxon>Panicodae</taxon>
        <taxon>Paniceae</taxon>
        <taxon>Panicinae</taxon>
        <taxon>Panicum</taxon>
        <taxon>Panicum sect. Panicum</taxon>
    </lineage>
</organism>
<dbReference type="Proteomes" id="UP000243499">
    <property type="component" value="Chromosome 7"/>
</dbReference>
<accession>A0A2S3I7J9</accession>